<dbReference type="SUPFAM" id="SSF52038">
    <property type="entry name" value="Barstar-related"/>
    <property type="match status" value="1"/>
</dbReference>
<dbReference type="InterPro" id="IPR000468">
    <property type="entry name" value="Barstar"/>
</dbReference>
<dbReference type="Pfam" id="PF01337">
    <property type="entry name" value="Barstar"/>
    <property type="match status" value="1"/>
</dbReference>
<organism evidence="3 4">
    <name type="scientific">Hymenobacter nivis</name>
    <dbReference type="NCBI Taxonomy" id="1850093"/>
    <lineage>
        <taxon>Bacteria</taxon>
        <taxon>Pseudomonadati</taxon>
        <taxon>Bacteroidota</taxon>
        <taxon>Cytophagia</taxon>
        <taxon>Cytophagales</taxon>
        <taxon>Hymenobacteraceae</taxon>
        <taxon>Hymenobacter</taxon>
    </lineage>
</organism>
<dbReference type="EMBL" id="CP029145">
    <property type="protein sequence ID" value="AWM34375.1"/>
    <property type="molecule type" value="Genomic_DNA"/>
</dbReference>
<keyword evidence="4" id="KW-1185">Reference proteome</keyword>
<comment type="similarity">
    <text evidence="1">Belongs to the barstar family.</text>
</comment>
<evidence type="ECO:0000256" key="1">
    <source>
        <dbReference type="ARBA" id="ARBA00006845"/>
    </source>
</evidence>
<dbReference type="AlphaFoldDB" id="A0A2Z3GTJ7"/>
<evidence type="ECO:0000259" key="2">
    <source>
        <dbReference type="Pfam" id="PF01337"/>
    </source>
</evidence>
<sequence length="54" mass="6135">MTIGQTNVNTKAAFHMTMKSQLGFPDWYGVGWDAFWDAVIAVVEMPDCLVLQNW</sequence>
<evidence type="ECO:0000313" key="3">
    <source>
        <dbReference type="EMBL" id="AWM34375.1"/>
    </source>
</evidence>
<gene>
    <name evidence="3" type="ORF">DDQ68_17235</name>
</gene>
<dbReference type="KEGG" id="hnv:DDQ68_17235"/>
<dbReference type="OrthoDB" id="7575400at2"/>
<accession>A0A2Z3GTJ7</accession>
<dbReference type="Gene3D" id="3.30.370.10">
    <property type="entry name" value="Barstar-like"/>
    <property type="match status" value="1"/>
</dbReference>
<dbReference type="Proteomes" id="UP000245999">
    <property type="component" value="Chromosome"/>
</dbReference>
<reference evidence="4" key="1">
    <citation type="submission" date="2018-04" db="EMBL/GenBank/DDBJ databases">
        <title>Complete genome of Antarctic heterotrophic bacterium Hymenobacter nivis.</title>
        <authorList>
            <person name="Terashima M."/>
        </authorList>
    </citation>
    <scope>NUCLEOTIDE SEQUENCE [LARGE SCALE GENOMIC DNA]</scope>
    <source>
        <strain evidence="4">NBRC 111535</strain>
    </source>
</reference>
<feature type="domain" description="Barstar (barnase inhibitor)" evidence="2">
    <location>
        <begin position="3"/>
        <end position="46"/>
    </location>
</feature>
<dbReference type="RefSeq" id="WP_109657413.1">
    <property type="nucleotide sequence ID" value="NZ_CP029145.1"/>
</dbReference>
<name>A0A2Z3GTJ7_9BACT</name>
<proteinExistence type="inferred from homology"/>
<protein>
    <recommendedName>
        <fullName evidence="2">Barstar (barnase inhibitor) domain-containing protein</fullName>
    </recommendedName>
</protein>
<evidence type="ECO:0000313" key="4">
    <source>
        <dbReference type="Proteomes" id="UP000245999"/>
    </source>
</evidence>
<dbReference type="InterPro" id="IPR035905">
    <property type="entry name" value="Barstar-like_sf"/>
</dbReference>